<gene>
    <name evidence="2" type="ORF">HMPREF9238_01628</name>
</gene>
<name>A0A9W5RD13_9ACTO</name>
<dbReference type="InterPro" id="IPR006827">
    <property type="entry name" value="Lant_deHydtase_N"/>
</dbReference>
<evidence type="ECO:0000313" key="2">
    <source>
        <dbReference type="EMBL" id="EPD29427.1"/>
    </source>
</evidence>
<dbReference type="RefSeq" id="WP_016444949.1">
    <property type="nucleotide sequence ID" value="NZ_KE150268.1"/>
</dbReference>
<feature type="domain" description="Lantibiotic dehydratase N-terminal" evidence="1">
    <location>
        <begin position="140"/>
        <end position="425"/>
    </location>
</feature>
<sequence>MKAVDNYTQLRLGGVPQECVQDLYCPPFASGVADVAIAKAKLSRGRDQISDALHAAIGELEQDKRKPAIALRRELYKLNVAKAVAIWREIDADTRQTIDAHAPNTAEIAQSFAAGLATISEEFEDAMQWEREAITAFRSDQELMSGLAISAPALIPALERLGAHVEAGAVDKEDKKAERSMHSYILRAATKTSPFSTLGPISIVSREGTPSGKNRASRPSIYPIARVFNQLLSEPARLGSLEVRISNDARDADGEITVDRAAWEFKDNNTRTDFAKCTENTVRIKQRALTDAVVGLIGSGKTTLGSLAQRISDGASIKLETSYELLGDLIRLGFLEVPALSFHPYDAARLHEVAGSVRVLDEELADLISEYIERAERFVHLDSPAQRSAEIETLRDIISRMYELAGVTGKLPRSVVYEDVMVDADLPGVRFEDEIQDETIRKLFALLDLLDDSNVKHALMVGYFKSREVDAMEADAFIQGFIDELFDSFESYDLGAVADEDLEEDPWLRWGDAWTWVAARRLLTEELKTFMTCEPVTAGMTTLGDLTPIDASEALAKAVSVVNLFKPAFRHSNILVQRCDSGQWVINDAFGGIGFQISRFTHLLDLQAPAYTQDTGACANKCGVKLAELSGGALFSNLNLHEPLLHSRIALPGEPVRSSSQETITLDELTVRYSERERRLAIFQGDVEVHPVYSGYLVPAATPQRNQILSLFTPSGQMSRKLPEIVTDTPAPGHVTLIPQIRLDNLVIARARAIVPAVDVPKHSPLTASGYEEWVRFWTDRGLPMSGFIRIRDESTSSNKPYFFDIRQILSCSNLHNDVRKAEGKAFIEISEVLPKNPNVEYEGEAVVSEQMVGINWMEDAPCQS</sequence>
<dbReference type="Proteomes" id="UP000014387">
    <property type="component" value="Unassembled WGS sequence"/>
</dbReference>
<evidence type="ECO:0000259" key="1">
    <source>
        <dbReference type="Pfam" id="PF04738"/>
    </source>
</evidence>
<evidence type="ECO:0000313" key="3">
    <source>
        <dbReference type="Proteomes" id="UP000014387"/>
    </source>
</evidence>
<organism evidence="2 3">
    <name type="scientific">Gleimia europaea ACS-120-V-Col10b</name>
    <dbReference type="NCBI Taxonomy" id="883069"/>
    <lineage>
        <taxon>Bacteria</taxon>
        <taxon>Bacillati</taxon>
        <taxon>Actinomycetota</taxon>
        <taxon>Actinomycetes</taxon>
        <taxon>Actinomycetales</taxon>
        <taxon>Actinomycetaceae</taxon>
        <taxon>Gleimia</taxon>
    </lineage>
</organism>
<reference evidence="2 3" key="1">
    <citation type="submission" date="2013-05" db="EMBL/GenBank/DDBJ databases">
        <title>The Genome Sequence of Actinomyces europaeus ACS-120-V-COL10B.</title>
        <authorList>
            <consortium name="The Broad Institute Genomics Platform"/>
            <person name="Earl A."/>
            <person name="Ward D."/>
            <person name="Feldgarden M."/>
            <person name="Gevers D."/>
            <person name="Saerens B."/>
            <person name="Vaneechoutte M."/>
            <person name="Walker B."/>
            <person name="Young S."/>
            <person name="Zeng Q."/>
            <person name="Gargeya S."/>
            <person name="Fitzgerald M."/>
            <person name="Haas B."/>
            <person name="Abouelleil A."/>
            <person name="Allen A.W."/>
            <person name="Alvarado L."/>
            <person name="Arachchi H.M."/>
            <person name="Berlin A.M."/>
            <person name="Chapman S.B."/>
            <person name="Gainer-Dewar J."/>
            <person name="Goldberg J."/>
            <person name="Griggs A."/>
            <person name="Gujja S."/>
            <person name="Hansen M."/>
            <person name="Howarth C."/>
            <person name="Imamovic A."/>
            <person name="Ireland A."/>
            <person name="Larimer J."/>
            <person name="McCowan C."/>
            <person name="Murphy C."/>
            <person name="Pearson M."/>
            <person name="Poon T.W."/>
            <person name="Priest M."/>
            <person name="Roberts A."/>
            <person name="Saif S."/>
            <person name="Shea T."/>
            <person name="Sisk P."/>
            <person name="Sykes S."/>
            <person name="Wortman J."/>
            <person name="Nusbaum C."/>
            <person name="Birren B."/>
        </authorList>
    </citation>
    <scope>NUCLEOTIDE SEQUENCE [LARGE SCALE GENOMIC DNA]</scope>
    <source>
        <strain evidence="2 3">ACS-120-V-Col10b</strain>
    </source>
</reference>
<accession>A0A9W5RD13</accession>
<protein>
    <recommendedName>
        <fullName evidence="1">Lantibiotic dehydratase N-terminal domain-containing protein</fullName>
    </recommendedName>
</protein>
<comment type="caution">
    <text evidence="2">The sequence shown here is derived from an EMBL/GenBank/DDBJ whole genome shotgun (WGS) entry which is preliminary data.</text>
</comment>
<proteinExistence type="predicted"/>
<dbReference type="EMBL" id="AGWN01000004">
    <property type="protein sequence ID" value="EPD29427.1"/>
    <property type="molecule type" value="Genomic_DNA"/>
</dbReference>
<dbReference type="Pfam" id="PF04738">
    <property type="entry name" value="Lant_dehydr_N"/>
    <property type="match status" value="1"/>
</dbReference>
<dbReference type="AlphaFoldDB" id="A0A9W5RD13"/>
<keyword evidence="3" id="KW-1185">Reference proteome</keyword>
<dbReference type="OrthoDB" id="2442707at2"/>